<organism evidence="3 4">
    <name type="scientific">Parelaphostrongylus tenuis</name>
    <name type="common">Meningeal worm</name>
    <dbReference type="NCBI Taxonomy" id="148309"/>
    <lineage>
        <taxon>Eukaryota</taxon>
        <taxon>Metazoa</taxon>
        <taxon>Ecdysozoa</taxon>
        <taxon>Nematoda</taxon>
        <taxon>Chromadorea</taxon>
        <taxon>Rhabditida</taxon>
        <taxon>Rhabditina</taxon>
        <taxon>Rhabditomorpha</taxon>
        <taxon>Strongyloidea</taxon>
        <taxon>Metastrongylidae</taxon>
        <taxon>Parelaphostrongylus</taxon>
    </lineage>
</organism>
<name>A0AAD5R0W5_PARTN</name>
<dbReference type="EMBL" id="JAHQIW010005921">
    <property type="protein sequence ID" value="KAJ1367486.1"/>
    <property type="molecule type" value="Genomic_DNA"/>
</dbReference>
<gene>
    <name evidence="3" type="ORF">KIN20_028405</name>
</gene>
<keyword evidence="4" id="KW-1185">Reference proteome</keyword>
<feature type="signal peptide" evidence="2">
    <location>
        <begin position="1"/>
        <end position="16"/>
    </location>
</feature>
<keyword evidence="2" id="KW-0732">Signal</keyword>
<accession>A0AAD5R0W5</accession>
<proteinExistence type="predicted"/>
<feature type="region of interest" description="Disordered" evidence="1">
    <location>
        <begin position="32"/>
        <end position="74"/>
    </location>
</feature>
<evidence type="ECO:0000313" key="3">
    <source>
        <dbReference type="EMBL" id="KAJ1367486.1"/>
    </source>
</evidence>
<evidence type="ECO:0000313" key="4">
    <source>
        <dbReference type="Proteomes" id="UP001196413"/>
    </source>
</evidence>
<dbReference type="Proteomes" id="UP001196413">
    <property type="component" value="Unassembled WGS sequence"/>
</dbReference>
<feature type="compositionally biased region" description="Basic and acidic residues" evidence="1">
    <location>
        <begin position="32"/>
        <end position="51"/>
    </location>
</feature>
<reference evidence="3" key="1">
    <citation type="submission" date="2021-06" db="EMBL/GenBank/DDBJ databases">
        <title>Parelaphostrongylus tenuis whole genome reference sequence.</title>
        <authorList>
            <person name="Garwood T.J."/>
            <person name="Larsen P.A."/>
            <person name="Fountain-Jones N.M."/>
            <person name="Garbe J.R."/>
            <person name="Macchietto M.G."/>
            <person name="Kania S.A."/>
            <person name="Gerhold R.W."/>
            <person name="Richards J.E."/>
            <person name="Wolf T.M."/>
        </authorList>
    </citation>
    <scope>NUCLEOTIDE SEQUENCE</scope>
    <source>
        <strain evidence="3">MNPRO001-30</strain>
        <tissue evidence="3">Meninges</tissue>
    </source>
</reference>
<protein>
    <submittedName>
        <fullName evidence="3">Uncharacterized protein</fullName>
    </submittedName>
</protein>
<sequence length="101" mass="11589">MVQMLMMLLAESTMLGAIVRLGVSTVRERIRESMAENEELNDRPRSGRPTELDDEDMISGLENEPSSSSRELAAELNVSQTQLTWRTDGRKWWKMMTCILK</sequence>
<evidence type="ECO:0000256" key="1">
    <source>
        <dbReference type="SAM" id="MobiDB-lite"/>
    </source>
</evidence>
<feature type="chain" id="PRO_5042154074" evidence="2">
    <location>
        <begin position="17"/>
        <end position="101"/>
    </location>
</feature>
<comment type="caution">
    <text evidence="3">The sequence shown here is derived from an EMBL/GenBank/DDBJ whole genome shotgun (WGS) entry which is preliminary data.</text>
</comment>
<evidence type="ECO:0000256" key="2">
    <source>
        <dbReference type="SAM" id="SignalP"/>
    </source>
</evidence>
<dbReference type="AlphaFoldDB" id="A0AAD5R0W5"/>